<keyword evidence="3" id="KW-0479">Metal-binding</keyword>
<dbReference type="PANTHER" id="PTHR37418:SF2">
    <property type="entry name" value="3-KETO-5-AMINOHEXANOATE CLEAVAGE ENZYME"/>
    <property type="match status" value="1"/>
</dbReference>
<gene>
    <name evidence="5" type="ORF">L0P62_01235</name>
</gene>
<reference evidence="5" key="1">
    <citation type="submission" date="2022-01" db="EMBL/GenBank/DDBJ databases">
        <title>Collection of gut derived symbiotic bacterial strains cultured from healthy donors.</title>
        <authorList>
            <person name="Lin H."/>
            <person name="Kohout C."/>
            <person name="Waligurski E."/>
            <person name="Pamer E.G."/>
        </authorList>
    </citation>
    <scope>NUCLEOTIDE SEQUENCE</scope>
    <source>
        <strain evidence="5">MSK.14.39</strain>
    </source>
</reference>
<dbReference type="Proteomes" id="UP001108123">
    <property type="component" value="Unassembled WGS sequence"/>
</dbReference>
<dbReference type="Gene3D" id="3.20.20.70">
    <property type="entry name" value="Aldolase class I"/>
    <property type="match status" value="1"/>
</dbReference>
<dbReference type="GO" id="GO:0046872">
    <property type="term" value="F:metal ion binding"/>
    <property type="evidence" value="ECO:0007669"/>
    <property type="project" value="UniProtKB-KW"/>
</dbReference>
<evidence type="ECO:0000256" key="4">
    <source>
        <dbReference type="ARBA" id="ARBA00022833"/>
    </source>
</evidence>
<dbReference type="RefSeq" id="WP_216383993.1">
    <property type="nucleotide sequence ID" value="NZ_JAHLOA010000004.1"/>
</dbReference>
<protein>
    <submittedName>
        <fullName evidence="5">3-keto-5-aminohexanoate cleavage protein</fullName>
    </submittedName>
</protein>
<dbReference type="InterPro" id="IPR008567">
    <property type="entry name" value="BKACE"/>
</dbReference>
<proteinExistence type="predicted"/>
<dbReference type="GO" id="GO:0043720">
    <property type="term" value="F:3-keto-5-aminohexanoate cleavage activity"/>
    <property type="evidence" value="ECO:0007669"/>
    <property type="project" value="InterPro"/>
</dbReference>
<name>A0A9Q4AAP0_9FIRM</name>
<evidence type="ECO:0000313" key="6">
    <source>
        <dbReference type="Proteomes" id="UP001108123"/>
    </source>
</evidence>
<dbReference type="AlphaFoldDB" id="A0A9Q4AAP0"/>
<keyword evidence="4" id="KW-0862">Zinc</keyword>
<accession>A0A9Q4AAP0</accession>
<dbReference type="InterPro" id="IPR013785">
    <property type="entry name" value="Aldolase_TIM"/>
</dbReference>
<dbReference type="PANTHER" id="PTHR37418">
    <property type="entry name" value="3-KETO-5-AMINOHEXANOATE CLEAVAGE ENZYME-RELATED"/>
    <property type="match status" value="1"/>
</dbReference>
<dbReference type="EMBL" id="JAKNID010000002">
    <property type="protein sequence ID" value="MCG4564063.1"/>
    <property type="molecule type" value="Genomic_DNA"/>
</dbReference>
<keyword evidence="2" id="KW-0808">Transferase</keyword>
<sequence length="273" mass="29879">MGKKDKLIITIAPTGNVPTKEMNPNTPITTDEIVEDIIKCRELGASIAHIHVRDENGEPTCDRERYKEILDKLEEKNCDIITQLSTGARGGGNTIEWRGQMLDLNAEMASLSTGSSNFATKVNANSFDLIKELADKMYTNNIKPELEAFDLGMIDNAKILVKEGVLKEPLHFNLVMNVKGSARGTPKNLLHMIESLPEGSTFTVSGIGASQVPMLTMSMIMGGHTRTGLEDTILYDKGVIATNTMLVERILGLAKEIGREIATPDEARRILGL</sequence>
<evidence type="ECO:0000256" key="3">
    <source>
        <dbReference type="ARBA" id="ARBA00022723"/>
    </source>
</evidence>
<evidence type="ECO:0000313" key="5">
    <source>
        <dbReference type="EMBL" id="MCG4564063.1"/>
    </source>
</evidence>
<keyword evidence="6" id="KW-1185">Reference proteome</keyword>
<comment type="cofactor">
    <cofactor evidence="1">
        <name>Zn(2+)</name>
        <dbReference type="ChEBI" id="CHEBI:29105"/>
    </cofactor>
</comment>
<evidence type="ECO:0000256" key="1">
    <source>
        <dbReference type="ARBA" id="ARBA00001947"/>
    </source>
</evidence>
<evidence type="ECO:0000256" key="2">
    <source>
        <dbReference type="ARBA" id="ARBA00022679"/>
    </source>
</evidence>
<dbReference type="Pfam" id="PF05853">
    <property type="entry name" value="BKACE"/>
    <property type="match status" value="1"/>
</dbReference>
<organism evidence="5 6">
    <name type="scientific">Anaerosalibacter bizertensis</name>
    <dbReference type="NCBI Taxonomy" id="932217"/>
    <lineage>
        <taxon>Bacteria</taxon>
        <taxon>Bacillati</taxon>
        <taxon>Bacillota</taxon>
        <taxon>Tissierellia</taxon>
        <taxon>Tissierellales</taxon>
        <taxon>Sporanaerobacteraceae</taxon>
        <taxon>Anaerosalibacter</taxon>
    </lineage>
</organism>
<comment type="caution">
    <text evidence="5">The sequence shown here is derived from an EMBL/GenBank/DDBJ whole genome shotgun (WGS) entry which is preliminary data.</text>
</comment>